<dbReference type="STRING" id="5627.A0A1C7MCR0"/>
<protein>
    <recommendedName>
        <fullName evidence="4">C2H2-type domain-containing protein</fullName>
    </recommendedName>
</protein>
<dbReference type="OrthoDB" id="2418900at2759"/>
<feature type="compositionally biased region" description="Low complexity" evidence="1">
    <location>
        <begin position="62"/>
        <end position="77"/>
    </location>
</feature>
<comment type="caution">
    <text evidence="2">The sequence shown here is derived from an EMBL/GenBank/DDBJ whole genome shotgun (WGS) entry which is preliminary data.</text>
</comment>
<gene>
    <name evidence="2" type="ORF">A0H81_05568</name>
</gene>
<dbReference type="OMA" id="AHIETHT"/>
<dbReference type="EMBL" id="LUGG01000005">
    <property type="protein sequence ID" value="OBZ74731.1"/>
    <property type="molecule type" value="Genomic_DNA"/>
</dbReference>
<evidence type="ECO:0000256" key="1">
    <source>
        <dbReference type="SAM" id="MobiDB-lite"/>
    </source>
</evidence>
<name>A0A1C7MCR0_GRIFR</name>
<dbReference type="Pfam" id="PF18759">
    <property type="entry name" value="Plavaka"/>
    <property type="match status" value="2"/>
</dbReference>
<dbReference type="AlphaFoldDB" id="A0A1C7MCR0"/>
<evidence type="ECO:0008006" key="4">
    <source>
        <dbReference type="Google" id="ProtNLM"/>
    </source>
</evidence>
<evidence type="ECO:0000313" key="2">
    <source>
        <dbReference type="EMBL" id="OBZ74731.1"/>
    </source>
</evidence>
<organism evidence="2 3">
    <name type="scientific">Grifola frondosa</name>
    <name type="common">Maitake</name>
    <name type="synonym">Polyporus frondosus</name>
    <dbReference type="NCBI Taxonomy" id="5627"/>
    <lineage>
        <taxon>Eukaryota</taxon>
        <taxon>Fungi</taxon>
        <taxon>Dikarya</taxon>
        <taxon>Basidiomycota</taxon>
        <taxon>Agaricomycotina</taxon>
        <taxon>Agaricomycetes</taxon>
        <taxon>Polyporales</taxon>
        <taxon>Grifolaceae</taxon>
        <taxon>Grifola</taxon>
    </lineage>
</organism>
<sequence>MPNHQCQFCLQTLPTLQGLQSHLTQKQSCRDALRELVRQKRRISTADTALPDINIEENFELHTNPHPHLHPPASSASKDASHRVRVEEVEDEEAGGLPKKPWVRDFPTEAASILDHRRTSFETIREQKDEAGDTSWAPFTCKEEWELAKWLMSTGLSQNAVEDYLTLPITQNRTKLSFHNKRAFFQKIDALPRGPSWTCEPFEVTGDLTDDKGQTRVEEVELWKRDPVECVRELMGNPVFKDLVRYAPERLYSDSEGRERIYDEMWTADWWGYTELSCGGCYNRACHFVFDKTQLSRFSGDKQAWPVYLSIGNVAKSTRRQPASMQQSSLGTYRSPNLNVFLLHGFIGGLGATDVEMICVDGCVRRVHPILAAYIADHPEQCLVTGCQENCCPKCAAHPTKLGDPIYSTMKEPEEVLRIIAEAARGERPAEFKQYGLRLIQPFWSDLPHCNIFACITPDLLHQLHKGVFKDHTVSWATECIDGGAKEIDYRFKAMPTHPTLRHFKKGISLVTQWTGTEYKNMEKVFLGVLTGASDLLFSEWFALS</sequence>
<keyword evidence="3" id="KW-1185">Reference proteome</keyword>
<accession>A0A1C7MCR0</accession>
<dbReference type="InterPro" id="IPR041078">
    <property type="entry name" value="Plavaka"/>
</dbReference>
<reference evidence="2 3" key="1">
    <citation type="submission" date="2016-03" db="EMBL/GenBank/DDBJ databases">
        <title>Whole genome sequencing of Grifola frondosa 9006-11.</title>
        <authorList>
            <person name="Min B."/>
            <person name="Park H."/>
            <person name="Kim J.-G."/>
            <person name="Cho H."/>
            <person name="Oh Y.-L."/>
            <person name="Kong W.-S."/>
            <person name="Choi I.-G."/>
        </authorList>
    </citation>
    <scope>NUCLEOTIDE SEQUENCE [LARGE SCALE GENOMIC DNA]</scope>
    <source>
        <strain evidence="2 3">9006-11</strain>
    </source>
</reference>
<evidence type="ECO:0000313" key="3">
    <source>
        <dbReference type="Proteomes" id="UP000092993"/>
    </source>
</evidence>
<dbReference type="Proteomes" id="UP000092993">
    <property type="component" value="Unassembled WGS sequence"/>
</dbReference>
<feature type="region of interest" description="Disordered" evidence="1">
    <location>
        <begin position="62"/>
        <end position="102"/>
    </location>
</feature>
<proteinExistence type="predicted"/>